<sequence>MFLCIIRIYFWFNFSLVSIDIAFTGSKPHK</sequence>
<organism evidence="1">
    <name type="scientific">Arundo donax</name>
    <name type="common">Giant reed</name>
    <name type="synonym">Donax arundinaceus</name>
    <dbReference type="NCBI Taxonomy" id="35708"/>
    <lineage>
        <taxon>Eukaryota</taxon>
        <taxon>Viridiplantae</taxon>
        <taxon>Streptophyta</taxon>
        <taxon>Embryophyta</taxon>
        <taxon>Tracheophyta</taxon>
        <taxon>Spermatophyta</taxon>
        <taxon>Magnoliopsida</taxon>
        <taxon>Liliopsida</taxon>
        <taxon>Poales</taxon>
        <taxon>Poaceae</taxon>
        <taxon>PACMAD clade</taxon>
        <taxon>Arundinoideae</taxon>
        <taxon>Arundineae</taxon>
        <taxon>Arundo</taxon>
    </lineage>
</organism>
<accession>A0A0A9AP09</accession>
<reference evidence="1" key="1">
    <citation type="submission" date="2014-09" db="EMBL/GenBank/DDBJ databases">
        <authorList>
            <person name="Magalhaes I.L.F."/>
            <person name="Oliveira U."/>
            <person name="Santos F.R."/>
            <person name="Vidigal T.H.D.A."/>
            <person name="Brescovit A.D."/>
            <person name="Santos A.J."/>
        </authorList>
    </citation>
    <scope>NUCLEOTIDE SEQUENCE</scope>
    <source>
        <tissue evidence="1">Shoot tissue taken approximately 20 cm above the soil surface</tissue>
    </source>
</reference>
<dbReference type="EMBL" id="GBRH01245009">
    <property type="protein sequence ID" value="JAD52886.1"/>
    <property type="molecule type" value="Transcribed_RNA"/>
</dbReference>
<reference evidence="1" key="2">
    <citation type="journal article" date="2015" name="Data Brief">
        <title>Shoot transcriptome of the giant reed, Arundo donax.</title>
        <authorList>
            <person name="Barrero R.A."/>
            <person name="Guerrero F.D."/>
            <person name="Moolhuijzen P."/>
            <person name="Goolsby J.A."/>
            <person name="Tidwell J."/>
            <person name="Bellgard S.E."/>
            <person name="Bellgard M.I."/>
        </authorList>
    </citation>
    <scope>NUCLEOTIDE SEQUENCE</scope>
    <source>
        <tissue evidence="1">Shoot tissue taken approximately 20 cm above the soil surface</tissue>
    </source>
</reference>
<dbReference type="AlphaFoldDB" id="A0A0A9AP09"/>
<evidence type="ECO:0000313" key="1">
    <source>
        <dbReference type="EMBL" id="JAD52886.1"/>
    </source>
</evidence>
<protein>
    <submittedName>
        <fullName evidence="1">Uncharacterized protein</fullName>
    </submittedName>
</protein>
<name>A0A0A9AP09_ARUDO</name>
<proteinExistence type="predicted"/>